<feature type="compositionally biased region" description="Basic and acidic residues" evidence="1">
    <location>
        <begin position="1067"/>
        <end position="1098"/>
    </location>
</feature>
<organism evidence="3">
    <name type="scientific">Tanacetum cinerariifolium</name>
    <name type="common">Dalmatian daisy</name>
    <name type="synonym">Chrysanthemum cinerariifolium</name>
    <dbReference type="NCBI Taxonomy" id="118510"/>
    <lineage>
        <taxon>Eukaryota</taxon>
        <taxon>Viridiplantae</taxon>
        <taxon>Streptophyta</taxon>
        <taxon>Embryophyta</taxon>
        <taxon>Tracheophyta</taxon>
        <taxon>Spermatophyta</taxon>
        <taxon>Magnoliopsida</taxon>
        <taxon>eudicotyledons</taxon>
        <taxon>Gunneridae</taxon>
        <taxon>Pentapetalae</taxon>
        <taxon>asterids</taxon>
        <taxon>campanulids</taxon>
        <taxon>Asterales</taxon>
        <taxon>Asteraceae</taxon>
        <taxon>Asteroideae</taxon>
        <taxon>Anthemideae</taxon>
        <taxon>Anthemidinae</taxon>
        <taxon>Tanacetum</taxon>
    </lineage>
</organism>
<feature type="compositionally biased region" description="Basic and acidic residues" evidence="1">
    <location>
        <begin position="1045"/>
        <end position="1059"/>
    </location>
</feature>
<feature type="region of interest" description="Disordered" evidence="1">
    <location>
        <begin position="829"/>
        <end position="907"/>
    </location>
</feature>
<feature type="region of interest" description="Disordered" evidence="1">
    <location>
        <begin position="1013"/>
        <end position="1100"/>
    </location>
</feature>
<accession>A0A699GS12</accession>
<feature type="compositionally biased region" description="Acidic residues" evidence="1">
    <location>
        <begin position="853"/>
        <end position="870"/>
    </location>
</feature>
<gene>
    <name evidence="3" type="ORF">Tci_175149</name>
</gene>
<evidence type="ECO:0000313" key="3">
    <source>
        <dbReference type="EMBL" id="GEW03173.1"/>
    </source>
</evidence>
<dbReference type="PANTHER" id="PTHR11439">
    <property type="entry name" value="GAG-POL-RELATED RETROTRANSPOSON"/>
    <property type="match status" value="1"/>
</dbReference>
<feature type="domain" description="Reverse transcriptase Ty1/copia-type" evidence="2">
    <location>
        <begin position="421"/>
        <end position="497"/>
    </location>
</feature>
<name>A0A699GS12_TANCI</name>
<dbReference type="Pfam" id="PF14223">
    <property type="entry name" value="Retrotran_gag_2"/>
    <property type="match status" value="1"/>
</dbReference>
<protein>
    <recommendedName>
        <fullName evidence="2">Reverse transcriptase Ty1/copia-type domain-containing protein</fullName>
    </recommendedName>
</protein>
<proteinExistence type="predicted"/>
<feature type="region of interest" description="Disordered" evidence="1">
    <location>
        <begin position="211"/>
        <end position="233"/>
    </location>
</feature>
<dbReference type="EMBL" id="BKCJ010042669">
    <property type="protein sequence ID" value="GEW03173.1"/>
    <property type="molecule type" value="Genomic_DNA"/>
</dbReference>
<comment type="caution">
    <text evidence="3">The sequence shown here is derived from an EMBL/GenBank/DDBJ whole genome shotgun (WGS) entry which is preliminary data.</text>
</comment>
<dbReference type="InterPro" id="IPR013103">
    <property type="entry name" value="RVT_2"/>
</dbReference>
<reference evidence="3" key="1">
    <citation type="journal article" date="2019" name="Sci. Rep.">
        <title>Draft genome of Tanacetum cinerariifolium, the natural source of mosquito coil.</title>
        <authorList>
            <person name="Yamashiro T."/>
            <person name="Shiraishi A."/>
            <person name="Satake H."/>
            <person name="Nakayama K."/>
        </authorList>
    </citation>
    <scope>NUCLEOTIDE SEQUENCE</scope>
</reference>
<evidence type="ECO:0000259" key="2">
    <source>
        <dbReference type="Pfam" id="PF07727"/>
    </source>
</evidence>
<feature type="non-terminal residue" evidence="3">
    <location>
        <position position="1329"/>
    </location>
</feature>
<evidence type="ECO:0000256" key="1">
    <source>
        <dbReference type="SAM" id="MobiDB-lite"/>
    </source>
</evidence>
<dbReference type="Pfam" id="PF07727">
    <property type="entry name" value="RVT_2"/>
    <property type="match status" value="1"/>
</dbReference>
<dbReference type="PANTHER" id="PTHR11439:SF483">
    <property type="entry name" value="PEPTIDE SYNTHASE GLIP-LIKE, PUTATIVE (AFU_ORTHOLOGUE AFUA_3G12920)-RELATED"/>
    <property type="match status" value="1"/>
</dbReference>
<sequence>MKVKEPLNVTFDEIPPPTKLSPLVDDDVGEEEAIRKNTKIVNTNNVEDELIEYVKEMLKKFRLEDSKPTKTPMSTKIKFTKDDEVNSVDSSKYQEQMVLAIFMTEAEYVSTRKACQQVIWMKQALIEYDIRLEDNLIISRIHHTEIHMCFRWIRVEEYLITYKVRKGEDLLFQPLFDELLSPPPSLDHQTPEVIALIAKVVALEPAASTNLPSSTTINQDAPSPSNSQTTPETQSSIIFNNVEEENHDLNVAHMNNDLFFGILIPKNDSEASSSSDLTLTIVHTAAPNPKHVNKWTKDHPLDNIIGELERPVSIRLQLHEQALFCYYDAFLTSIEPKNCKDALTQTCWTEVMQEELYEFKRLKVWELIPHPDKVMVITLKWIYRVKLDELGGILKNKACLVARGYRQEEGIDFEDSFAPMTFLNDILREEAYVSQPDGFVNQDNLNHVYNLKKALYWLKQAPRVWYDLLSKFLLSQEFSKGTVDPTLFIKRQGKDILLEYNDPVDTPMMEKSKLDKDPQGKAVDPTNYRRMVGTLMYLTASRPDLTFAGTLVSKGIFIALTTYADVDHTVAKILDEAHLEVCNYWEKDLLAAHQKAEKRCDIQIISITKEQQQALDDALVPRKQCLRIGNCNYRLSTTFKPKEPTFLKFIDPLFEEKVLAFIRKIRYSGNMKSLSDAKKNVNYVYLLWEDLVYQIKNKEAKKNKGMYYPRFTKVIINHFLSKDQSIPRRNKVDWHMDNDDPILTTMRFIQKHETVKKYSAILLDTLTNQAMKELDAEKTGQAPKASPGKRLKATAKVAKLRNKKLHAQGLETISEIALSEAEQMKIVTKRSKTDYQKSNNDENDDEVSKNADNEDDDDYDDDNPNTEDNDEERHEEKLDEEEEGSDQRFHTPSHFESTNDEAYDESSSASSGFISKMINPNLNTCIDSILNLNTESTYLVDVLSDRLREEAKAKNEDFINKIDENIKKIIKEQVKVQVKEQVSKILPRIKKFVNEQLKAEVLTRASNEAKTSPAILTFKRRQNDEDEDKEPSAGSNRGSKRRRSGKEPESTSAPKEETSKLTGSSKEGSKSETRSTDKSVQAEEEKPTKPPTPDRDWNKTLPIVHGPIQLWISTLAQNEDPCESFNELMDTPLGFLVFVLNRLKVGTLTSELLAGPTFELMKGSSGSESHPPMLNKENYVPWSSRLLWYAKSRPNEKLIHNSILNGPYVRQMIAEPGDAERDVNTIFLGLPEDIYAAVDSCETAQEIWLRVQQMMKGFDIGVQEKKAKLFNEWERFTSNEGESIESYYHHFLKLMNDLKRNKHFPEKIASNLKFLNNLQPEWSRYVTIV</sequence>